<keyword evidence="9 13" id="KW-0472">Membrane</keyword>
<organism evidence="14 15">
    <name type="scientific">Raineyella antarctica</name>
    <dbReference type="NCBI Taxonomy" id="1577474"/>
    <lineage>
        <taxon>Bacteria</taxon>
        <taxon>Bacillati</taxon>
        <taxon>Actinomycetota</taxon>
        <taxon>Actinomycetes</taxon>
        <taxon>Propionibacteriales</taxon>
        <taxon>Propionibacteriaceae</taxon>
        <taxon>Raineyella</taxon>
    </lineage>
</organism>
<dbReference type="PANTHER" id="PTHR46494">
    <property type="entry name" value="CORA FAMILY METAL ION TRANSPORTER (EUROFUNG)"/>
    <property type="match status" value="1"/>
</dbReference>
<accession>A0A1G6GDJ1</accession>
<dbReference type="GO" id="GO:0015087">
    <property type="term" value="F:cobalt ion transmembrane transporter activity"/>
    <property type="evidence" value="ECO:0007669"/>
    <property type="project" value="TreeGrafter"/>
</dbReference>
<evidence type="ECO:0000256" key="3">
    <source>
        <dbReference type="ARBA" id="ARBA00022448"/>
    </source>
</evidence>
<dbReference type="EMBL" id="FMYF01000001">
    <property type="protein sequence ID" value="SDB80068.1"/>
    <property type="molecule type" value="Genomic_DNA"/>
</dbReference>
<dbReference type="GO" id="GO:0005886">
    <property type="term" value="C:plasma membrane"/>
    <property type="evidence" value="ECO:0007669"/>
    <property type="project" value="UniProtKB-SubCell"/>
</dbReference>
<dbReference type="FunFam" id="1.20.58.340:FF:000004">
    <property type="entry name" value="Magnesium transport protein CorA"/>
    <property type="match status" value="1"/>
</dbReference>
<dbReference type="SUPFAM" id="SSF144083">
    <property type="entry name" value="Magnesium transport protein CorA, transmembrane region"/>
    <property type="match status" value="1"/>
</dbReference>
<dbReference type="Gene3D" id="1.20.58.340">
    <property type="entry name" value="Magnesium transport protein CorA, transmembrane region"/>
    <property type="match status" value="2"/>
</dbReference>
<evidence type="ECO:0000256" key="1">
    <source>
        <dbReference type="ARBA" id="ARBA00004651"/>
    </source>
</evidence>
<keyword evidence="6" id="KW-0460">Magnesium</keyword>
<reference evidence="14 15" key="1">
    <citation type="submission" date="2016-06" db="EMBL/GenBank/DDBJ databases">
        <authorList>
            <person name="Olsen C.W."/>
            <person name="Carey S."/>
            <person name="Hinshaw L."/>
            <person name="Karasin A.I."/>
        </authorList>
    </citation>
    <scope>NUCLEOTIDE SEQUENCE [LARGE SCALE GENOMIC DNA]</scope>
    <source>
        <strain evidence="14 15">LZ-22</strain>
    </source>
</reference>
<dbReference type="STRING" id="1577474.GA0111570_101342"/>
<evidence type="ECO:0000313" key="15">
    <source>
        <dbReference type="Proteomes" id="UP000199086"/>
    </source>
</evidence>
<keyword evidence="15" id="KW-1185">Reference proteome</keyword>
<dbReference type="GO" id="GO:0015095">
    <property type="term" value="F:magnesium ion transmembrane transporter activity"/>
    <property type="evidence" value="ECO:0007669"/>
    <property type="project" value="TreeGrafter"/>
</dbReference>
<dbReference type="CDD" id="cd12830">
    <property type="entry name" value="MtCorA-like"/>
    <property type="match status" value="1"/>
</dbReference>
<evidence type="ECO:0000256" key="8">
    <source>
        <dbReference type="ARBA" id="ARBA00023065"/>
    </source>
</evidence>
<evidence type="ECO:0000256" key="13">
    <source>
        <dbReference type="SAM" id="Phobius"/>
    </source>
</evidence>
<proteinExistence type="inferred from homology"/>
<comment type="similarity">
    <text evidence="2">Belongs to the CorA metal ion transporter (MIT) (TC 1.A.35) family.</text>
</comment>
<protein>
    <submittedName>
        <fullName evidence="14">Magnesium transporter</fullName>
    </submittedName>
</protein>
<name>A0A1G6GDJ1_9ACTN</name>
<sequence length="384" mass="42762">MAPSLFPPRRPSTPTPPAPAPAPSLPTPGPGAPPRTLPERPRHDWTAEGFPTEIPDSVVNWGWYVDGIRQDCADLQEATAHALANEGFVWLGLRDPDDEDMAGLARRFNLHPLAIEDAVEGHTRSKLEQFGRTLFLVVSTVAYVPRRERPETSEIVTTGQIMVFVGTAFVMTVRRGSQTSLKRLRKSMEKHPGRLVHGPASVLYGVLDTVVDDYQQVVNDFEEDVDEVEAAVFSPEGARDIEQVYQIKRELIEFKRGVAPLGAPLHALATRTFKAIPPEAQAYFREVADHHTEAREAIQSYDEVLSTILAASLNRLSVSENEDMRKISAFVAIAAVPTLIAGIYGMNFDHMPELHTQYGYFVVLGIILSLMTTLFLLFRRNNWL</sequence>
<keyword evidence="4" id="KW-1003">Cell membrane</keyword>
<dbReference type="InterPro" id="IPR045861">
    <property type="entry name" value="CorA_cytoplasmic_dom"/>
</dbReference>
<evidence type="ECO:0000256" key="9">
    <source>
        <dbReference type="ARBA" id="ARBA00023136"/>
    </source>
</evidence>
<keyword evidence="3" id="KW-0813">Transport</keyword>
<evidence type="ECO:0000256" key="2">
    <source>
        <dbReference type="ARBA" id="ARBA00009765"/>
    </source>
</evidence>
<keyword evidence="7 13" id="KW-1133">Transmembrane helix</keyword>
<dbReference type="Pfam" id="PF01544">
    <property type="entry name" value="CorA"/>
    <property type="match status" value="1"/>
</dbReference>
<evidence type="ECO:0000256" key="11">
    <source>
        <dbReference type="ARBA" id="ARBA00045497"/>
    </source>
</evidence>
<gene>
    <name evidence="14" type="ORF">GA0111570_101342</name>
</gene>
<evidence type="ECO:0000256" key="7">
    <source>
        <dbReference type="ARBA" id="ARBA00022989"/>
    </source>
</evidence>
<keyword evidence="5 13" id="KW-0812">Transmembrane</keyword>
<dbReference type="InterPro" id="IPR045863">
    <property type="entry name" value="CorA_TM1_TM2"/>
</dbReference>
<evidence type="ECO:0000256" key="10">
    <source>
        <dbReference type="ARBA" id="ARBA00034269"/>
    </source>
</evidence>
<dbReference type="AlphaFoldDB" id="A0A1G6GDJ1"/>
<keyword evidence="8" id="KW-0406">Ion transport</keyword>
<evidence type="ECO:0000256" key="4">
    <source>
        <dbReference type="ARBA" id="ARBA00022475"/>
    </source>
</evidence>
<feature type="transmembrane region" description="Helical" evidence="13">
    <location>
        <begin position="358"/>
        <end position="378"/>
    </location>
</feature>
<dbReference type="Proteomes" id="UP000199086">
    <property type="component" value="Unassembled WGS sequence"/>
</dbReference>
<evidence type="ECO:0000256" key="12">
    <source>
        <dbReference type="SAM" id="MobiDB-lite"/>
    </source>
</evidence>
<feature type="region of interest" description="Disordered" evidence="12">
    <location>
        <begin position="1"/>
        <end position="51"/>
    </location>
</feature>
<dbReference type="Gene3D" id="3.30.460.20">
    <property type="entry name" value="CorA soluble domain-like"/>
    <property type="match status" value="1"/>
</dbReference>
<feature type="transmembrane region" description="Helical" evidence="13">
    <location>
        <begin position="155"/>
        <end position="173"/>
    </location>
</feature>
<evidence type="ECO:0000256" key="5">
    <source>
        <dbReference type="ARBA" id="ARBA00022692"/>
    </source>
</evidence>
<evidence type="ECO:0000313" key="14">
    <source>
        <dbReference type="EMBL" id="SDB80068.1"/>
    </source>
</evidence>
<feature type="compositionally biased region" description="Basic and acidic residues" evidence="12">
    <location>
        <begin position="37"/>
        <end position="46"/>
    </location>
</feature>
<dbReference type="PANTHER" id="PTHR46494:SF1">
    <property type="entry name" value="CORA FAMILY METAL ION TRANSPORTER (EUROFUNG)"/>
    <property type="match status" value="1"/>
</dbReference>
<feature type="compositionally biased region" description="Pro residues" evidence="12">
    <location>
        <begin position="1"/>
        <end position="36"/>
    </location>
</feature>
<dbReference type="GO" id="GO:0050897">
    <property type="term" value="F:cobalt ion binding"/>
    <property type="evidence" value="ECO:0007669"/>
    <property type="project" value="TreeGrafter"/>
</dbReference>
<feature type="transmembrane region" description="Helical" evidence="13">
    <location>
        <begin position="327"/>
        <end position="346"/>
    </location>
</feature>
<dbReference type="InterPro" id="IPR002523">
    <property type="entry name" value="MgTranspt_CorA/ZnTranspt_ZntB"/>
</dbReference>
<comment type="subcellular location">
    <subcellularLocation>
        <location evidence="1">Cell membrane</location>
        <topology evidence="1">Multi-pass membrane protein</topology>
    </subcellularLocation>
</comment>
<comment type="catalytic activity">
    <reaction evidence="10">
        <text>Mg(2+)(in) = Mg(2+)(out)</text>
        <dbReference type="Rhea" id="RHEA:29827"/>
        <dbReference type="ChEBI" id="CHEBI:18420"/>
    </reaction>
</comment>
<dbReference type="SUPFAM" id="SSF143865">
    <property type="entry name" value="CorA soluble domain-like"/>
    <property type="match status" value="1"/>
</dbReference>
<dbReference type="GO" id="GO:0000287">
    <property type="term" value="F:magnesium ion binding"/>
    <property type="evidence" value="ECO:0007669"/>
    <property type="project" value="TreeGrafter"/>
</dbReference>
<dbReference type="RefSeq" id="WP_092605704.1">
    <property type="nucleotide sequence ID" value="NZ_FMYF01000001.1"/>
</dbReference>
<dbReference type="OrthoDB" id="9803416at2"/>
<comment type="function">
    <text evidence="11">Mediates influx of magnesium ions. Alternates between open and closed states. Activated by low cytoplasmic Mg(2+) levels. Inactive when cytoplasmic Mg(2+) levels are high.</text>
</comment>
<evidence type="ECO:0000256" key="6">
    <source>
        <dbReference type="ARBA" id="ARBA00022842"/>
    </source>
</evidence>